<dbReference type="Gene3D" id="1.10.238.10">
    <property type="entry name" value="EF-hand"/>
    <property type="match status" value="1"/>
</dbReference>
<dbReference type="SMART" id="SM00054">
    <property type="entry name" value="EFh"/>
    <property type="match status" value="3"/>
</dbReference>
<feature type="domain" description="EF-hand" evidence="4">
    <location>
        <begin position="46"/>
        <end position="81"/>
    </location>
</feature>
<dbReference type="InterPro" id="IPR018247">
    <property type="entry name" value="EF_Hand_1_Ca_BS"/>
</dbReference>
<dbReference type="Pfam" id="PF13833">
    <property type="entry name" value="EF-hand_8"/>
    <property type="match status" value="1"/>
</dbReference>
<dbReference type="OrthoDB" id="191686at2759"/>
<proteinExistence type="predicted"/>
<sequence>MEVKKVERDKSDDELEMTMVCYRPEGLDQLEAQTNFTKQELQILYHASMYAHYLFNAFDTTNNGSIKFKDFVMGLSILLRGTLREKLEWTFHLYDINRDGYINREVRLCEAKFEKRFTGSQISTKTKKNPMFLQEMTEIVRAIYDMMGKYTYPALKGDVPQQHVDAFFQKMDKNKDGVVTLEEFVIACQEALGTKVLICHLQRGPASVWGRTMAVPARIALCHWLQPAEVPATKALKAQET</sequence>
<name>A0A8S4ASE2_9TELE</name>
<reference evidence="5" key="1">
    <citation type="submission" date="2021-05" db="EMBL/GenBank/DDBJ databases">
        <authorList>
            <person name="Tigano A."/>
        </authorList>
    </citation>
    <scope>NUCLEOTIDE SEQUENCE</scope>
</reference>
<keyword evidence="3" id="KW-0106">Calcium</keyword>
<dbReference type="Proteomes" id="UP000677803">
    <property type="component" value="Unassembled WGS sequence"/>
</dbReference>
<gene>
    <name evidence="5" type="ORF">MMEN_LOCUS5484</name>
</gene>
<evidence type="ECO:0000313" key="6">
    <source>
        <dbReference type="Proteomes" id="UP000677803"/>
    </source>
</evidence>
<evidence type="ECO:0000313" key="5">
    <source>
        <dbReference type="EMBL" id="CAG5877916.1"/>
    </source>
</evidence>
<dbReference type="PANTHER" id="PTHR23055">
    <property type="entry name" value="CALCIUM BINDING PROTEINS"/>
    <property type="match status" value="1"/>
</dbReference>
<keyword evidence="6" id="KW-1185">Reference proteome</keyword>
<evidence type="ECO:0000256" key="2">
    <source>
        <dbReference type="ARBA" id="ARBA00022737"/>
    </source>
</evidence>
<dbReference type="PROSITE" id="PS00018">
    <property type="entry name" value="EF_HAND_1"/>
    <property type="match status" value="1"/>
</dbReference>
<dbReference type="PROSITE" id="PS50222">
    <property type="entry name" value="EF_HAND_2"/>
    <property type="match status" value="2"/>
</dbReference>
<dbReference type="SUPFAM" id="SSF47473">
    <property type="entry name" value="EF-hand"/>
    <property type="match status" value="1"/>
</dbReference>
<dbReference type="AlphaFoldDB" id="A0A8S4ASE2"/>
<dbReference type="GO" id="GO:1901379">
    <property type="term" value="P:regulation of potassium ion transmembrane transport"/>
    <property type="evidence" value="ECO:0007669"/>
    <property type="project" value="TreeGrafter"/>
</dbReference>
<dbReference type="EMBL" id="CAJRST010004446">
    <property type="protein sequence ID" value="CAG5877916.1"/>
    <property type="molecule type" value="Genomic_DNA"/>
</dbReference>
<accession>A0A8S4ASE2</accession>
<keyword evidence="1" id="KW-0479">Metal-binding</keyword>
<evidence type="ECO:0000256" key="1">
    <source>
        <dbReference type="ARBA" id="ARBA00022723"/>
    </source>
</evidence>
<dbReference type="GO" id="GO:0005509">
    <property type="term" value="F:calcium ion binding"/>
    <property type="evidence" value="ECO:0007669"/>
    <property type="project" value="InterPro"/>
</dbReference>
<organism evidence="5 6">
    <name type="scientific">Menidia menidia</name>
    <name type="common">Atlantic silverside</name>
    <dbReference type="NCBI Taxonomy" id="238744"/>
    <lineage>
        <taxon>Eukaryota</taxon>
        <taxon>Metazoa</taxon>
        <taxon>Chordata</taxon>
        <taxon>Craniata</taxon>
        <taxon>Vertebrata</taxon>
        <taxon>Euteleostomi</taxon>
        <taxon>Actinopterygii</taxon>
        <taxon>Neopterygii</taxon>
        <taxon>Teleostei</taxon>
        <taxon>Neoteleostei</taxon>
        <taxon>Acanthomorphata</taxon>
        <taxon>Ovalentaria</taxon>
        <taxon>Atherinomorphae</taxon>
        <taxon>Atheriniformes</taxon>
        <taxon>Atherinopsidae</taxon>
        <taxon>Menidiinae</taxon>
        <taxon>Menidia</taxon>
    </lineage>
</organism>
<feature type="domain" description="EF-hand" evidence="4">
    <location>
        <begin position="159"/>
        <end position="194"/>
    </location>
</feature>
<evidence type="ECO:0000259" key="4">
    <source>
        <dbReference type="PROSITE" id="PS50222"/>
    </source>
</evidence>
<dbReference type="Pfam" id="PF13499">
    <property type="entry name" value="EF-hand_7"/>
    <property type="match status" value="1"/>
</dbReference>
<dbReference type="InterPro" id="IPR002048">
    <property type="entry name" value="EF_hand_dom"/>
</dbReference>
<dbReference type="GO" id="GO:0008076">
    <property type="term" value="C:voltage-gated potassium channel complex"/>
    <property type="evidence" value="ECO:0007669"/>
    <property type="project" value="TreeGrafter"/>
</dbReference>
<keyword evidence="2" id="KW-0677">Repeat</keyword>
<dbReference type="CDD" id="cd00051">
    <property type="entry name" value="EFh"/>
    <property type="match status" value="2"/>
</dbReference>
<dbReference type="PANTHER" id="PTHR23055:SF89">
    <property type="entry name" value="KV CHANNEL INTERACTING PROTEIN 1 B ISOFORM X1"/>
    <property type="match status" value="1"/>
</dbReference>
<dbReference type="InterPro" id="IPR011992">
    <property type="entry name" value="EF-hand-dom_pair"/>
</dbReference>
<dbReference type="InterPro" id="IPR028846">
    <property type="entry name" value="Recoverin"/>
</dbReference>
<protein>
    <submittedName>
        <fullName evidence="5">(Atlantic silverside) hypothetical protein</fullName>
    </submittedName>
</protein>
<comment type="caution">
    <text evidence="5">The sequence shown here is derived from an EMBL/GenBank/DDBJ whole genome shotgun (WGS) entry which is preliminary data.</text>
</comment>
<dbReference type="GO" id="GO:0015459">
    <property type="term" value="F:potassium channel regulator activity"/>
    <property type="evidence" value="ECO:0007669"/>
    <property type="project" value="TreeGrafter"/>
</dbReference>
<evidence type="ECO:0000256" key="3">
    <source>
        <dbReference type="ARBA" id="ARBA00022837"/>
    </source>
</evidence>
<dbReference type="GO" id="GO:0044325">
    <property type="term" value="F:transmembrane transporter binding"/>
    <property type="evidence" value="ECO:0007669"/>
    <property type="project" value="TreeGrafter"/>
</dbReference>